<keyword evidence="28" id="KW-1185">Reference proteome</keyword>
<dbReference type="CDD" id="cd05778">
    <property type="entry name" value="DNA_polB_zeta_exo"/>
    <property type="match status" value="1"/>
</dbReference>
<evidence type="ECO:0000256" key="5">
    <source>
        <dbReference type="ARBA" id="ARBA00022679"/>
    </source>
</evidence>
<dbReference type="InterPro" id="IPR017964">
    <property type="entry name" value="DNA-dir_DNA_pol_B_CS"/>
</dbReference>
<dbReference type="InterPro" id="IPR025687">
    <property type="entry name" value="Znf-C4pol"/>
</dbReference>
<keyword evidence="9" id="KW-0227">DNA damage</keyword>
<dbReference type="PROSITE" id="PS00116">
    <property type="entry name" value="DNA_POLYMERASE_B"/>
    <property type="match status" value="1"/>
</dbReference>
<dbReference type="Gene3D" id="3.30.342.10">
    <property type="entry name" value="DNA Polymerase, chain B, domain 1"/>
    <property type="match status" value="1"/>
</dbReference>
<evidence type="ECO:0000313" key="28">
    <source>
        <dbReference type="Proteomes" id="UP000481861"/>
    </source>
</evidence>
<dbReference type="GO" id="GO:0016035">
    <property type="term" value="C:zeta DNA polymerase complex"/>
    <property type="evidence" value="ECO:0007669"/>
    <property type="project" value="InterPro"/>
</dbReference>
<dbReference type="FunFam" id="3.30.420.10:FF:000024">
    <property type="entry name" value="DNA polymerase zeta catalytic subunit"/>
    <property type="match status" value="1"/>
</dbReference>
<evidence type="ECO:0000256" key="13">
    <source>
        <dbReference type="ARBA" id="ARBA00023004"/>
    </source>
</evidence>
<keyword evidence="15 20" id="KW-0238">DNA-binding</keyword>
<organism evidence="27 28">
    <name type="scientific">Massariosphaeria phaeospora</name>
    <dbReference type="NCBI Taxonomy" id="100035"/>
    <lineage>
        <taxon>Eukaryota</taxon>
        <taxon>Fungi</taxon>
        <taxon>Dikarya</taxon>
        <taxon>Ascomycota</taxon>
        <taxon>Pezizomycotina</taxon>
        <taxon>Dothideomycetes</taxon>
        <taxon>Pleosporomycetidae</taxon>
        <taxon>Pleosporales</taxon>
        <taxon>Pleosporales incertae sedis</taxon>
        <taxon>Massariosphaeria</taxon>
    </lineage>
</organism>
<dbReference type="GO" id="GO:0051539">
    <property type="term" value="F:4 iron, 4 sulfur cluster binding"/>
    <property type="evidence" value="ECO:0007669"/>
    <property type="project" value="UniProtKB-KW"/>
</dbReference>
<evidence type="ECO:0000256" key="8">
    <source>
        <dbReference type="ARBA" id="ARBA00022723"/>
    </source>
</evidence>
<evidence type="ECO:0000256" key="3">
    <source>
        <dbReference type="ARBA" id="ARBA00005755"/>
    </source>
</evidence>
<dbReference type="InterPro" id="IPR023211">
    <property type="entry name" value="DNA_pol_palm_dom_sf"/>
</dbReference>
<dbReference type="GO" id="GO:0003887">
    <property type="term" value="F:DNA-directed DNA polymerase activity"/>
    <property type="evidence" value="ECO:0007669"/>
    <property type="project" value="UniProtKB-KW"/>
</dbReference>
<feature type="domain" description="C4-type zinc-finger of DNA polymerase delta" evidence="24">
    <location>
        <begin position="1567"/>
        <end position="1652"/>
    </location>
</feature>
<keyword evidence="11 20" id="KW-0862">Zinc</keyword>
<dbReference type="Gene3D" id="3.90.1600.10">
    <property type="entry name" value="Palm domain of DNA polymerase"/>
    <property type="match status" value="1"/>
</dbReference>
<keyword evidence="17 20" id="KW-0539">Nucleus</keyword>
<keyword evidence="14 20" id="KW-0411">Iron-sulfur</keyword>
<dbReference type="InterPro" id="IPR036397">
    <property type="entry name" value="RNaseH_sf"/>
</dbReference>
<dbReference type="InterPro" id="IPR042087">
    <property type="entry name" value="DNA_pol_B_thumb"/>
</dbReference>
<dbReference type="FunFam" id="3.30.342.10:FF:000018">
    <property type="entry name" value="DNA polymerase"/>
    <property type="match status" value="1"/>
</dbReference>
<dbReference type="SUPFAM" id="SSF56672">
    <property type="entry name" value="DNA/RNA polymerases"/>
    <property type="match status" value="1"/>
</dbReference>
<dbReference type="Gene3D" id="1.10.287.690">
    <property type="entry name" value="Helix hairpin bin"/>
    <property type="match status" value="1"/>
</dbReference>
<keyword evidence="6 20" id="KW-0548">Nucleotidyltransferase</keyword>
<evidence type="ECO:0000259" key="25">
    <source>
        <dbReference type="Pfam" id="PF24055"/>
    </source>
</evidence>
<evidence type="ECO:0000259" key="23">
    <source>
        <dbReference type="Pfam" id="PF03104"/>
    </source>
</evidence>
<keyword evidence="4 20" id="KW-0004">4Fe-4S</keyword>
<keyword evidence="8 20" id="KW-0479">Metal-binding</keyword>
<dbReference type="GO" id="GO:0005634">
    <property type="term" value="C:nucleus"/>
    <property type="evidence" value="ECO:0007669"/>
    <property type="project" value="UniProtKB-SubCell"/>
</dbReference>
<evidence type="ECO:0000256" key="10">
    <source>
        <dbReference type="ARBA" id="ARBA00022771"/>
    </source>
</evidence>
<evidence type="ECO:0000256" key="4">
    <source>
        <dbReference type="ARBA" id="ARBA00022485"/>
    </source>
</evidence>
<evidence type="ECO:0000259" key="26">
    <source>
        <dbReference type="Pfam" id="PF24065"/>
    </source>
</evidence>
<comment type="cofactor">
    <cofactor evidence="1 20">
        <name>[4Fe-4S] cluster</name>
        <dbReference type="ChEBI" id="CHEBI:49883"/>
    </cofactor>
</comment>
<evidence type="ECO:0000256" key="12">
    <source>
        <dbReference type="ARBA" id="ARBA00022932"/>
    </source>
</evidence>
<dbReference type="GO" id="GO:0042276">
    <property type="term" value="P:error-prone translesion synthesis"/>
    <property type="evidence" value="ECO:0007669"/>
    <property type="project" value="TreeGrafter"/>
</dbReference>
<dbReference type="EC" id="2.7.7.7" evidence="20"/>
<dbReference type="PANTHER" id="PTHR45812:SF1">
    <property type="entry name" value="DNA POLYMERASE ZETA CATALYTIC SUBUNIT"/>
    <property type="match status" value="1"/>
</dbReference>
<dbReference type="Pfam" id="PF24065">
    <property type="entry name" value="REV3_N"/>
    <property type="match status" value="1"/>
</dbReference>
<feature type="region of interest" description="Disordered" evidence="21">
    <location>
        <begin position="771"/>
        <end position="811"/>
    </location>
</feature>
<dbReference type="PANTHER" id="PTHR45812">
    <property type="entry name" value="DNA POLYMERASE ZETA CATALYTIC SUBUNIT"/>
    <property type="match status" value="1"/>
</dbReference>
<dbReference type="InterPro" id="IPR006172">
    <property type="entry name" value="DNA-dir_DNA_pol_B"/>
</dbReference>
<dbReference type="InterPro" id="IPR006133">
    <property type="entry name" value="DNA-dir_DNA_pol_B_exonuc"/>
</dbReference>
<feature type="compositionally biased region" description="Basic and acidic residues" evidence="21">
    <location>
        <begin position="481"/>
        <end position="490"/>
    </location>
</feature>
<proteinExistence type="inferred from homology"/>
<keyword evidence="16" id="KW-0234">DNA repair</keyword>
<feature type="region of interest" description="Disordered" evidence="21">
    <location>
        <begin position="456"/>
        <end position="547"/>
    </location>
</feature>
<evidence type="ECO:0000256" key="7">
    <source>
        <dbReference type="ARBA" id="ARBA00022705"/>
    </source>
</evidence>
<keyword evidence="10 20" id="KW-0863">Zinc-finger</keyword>
<feature type="domain" description="DNA polymerase zeta catalytic subunit N-terminal" evidence="26">
    <location>
        <begin position="4"/>
        <end position="60"/>
    </location>
</feature>
<evidence type="ECO:0000259" key="24">
    <source>
        <dbReference type="Pfam" id="PF14260"/>
    </source>
</evidence>
<dbReference type="InterPro" id="IPR043502">
    <property type="entry name" value="DNA/RNA_pol_sf"/>
</dbReference>
<evidence type="ECO:0000256" key="2">
    <source>
        <dbReference type="ARBA" id="ARBA00004123"/>
    </source>
</evidence>
<evidence type="ECO:0000256" key="6">
    <source>
        <dbReference type="ARBA" id="ARBA00022695"/>
    </source>
</evidence>
<sequence length="1697" mass="192852">MDTFRFRLNCIDHYQATPTDLDPILRRGAAPSQRQTAPRVPVIRAFGATETGQKVCAHIHGALPYLYLEYNGRLDKEAVDSYILSLRASIDQALAAAYRRNPYDGKSVYVGHISIVKGVPFYGYNVGYRFFLKVYLLNPLHMTRFADLLYQGAILNHVFQPYESHLQYLLQWMCDYNLYGCAYIDCSKVQFRSPVPNSDAIDVTNHRWHDVSIPEESIAEADQYPRQSHCTLEVDICVQDILNRNELSSRPIHHDFLERSTQMNADDKYVPAMAGLWRDEIRRRKLRMGLTDASSSPFPAEVLVSMSADTRNTDKGGWIHEDEYRDLINQLIKDERRKKPRPSFETFVQQAEGGLAIKTAVESVADLYPANLQIQLVDEDSPAVQVGQTDTTAAAKTPNDPLQVQIGEVPLFENEDQDEQDEQDEQIGLELEEQLSMDPLSISEAQEVDAQNDNFDEAVGSEDGDQKHDSDHSSTSLKRRPSFERRDPSKRQRLLATSQGSPKRVSFRDLANPSPEDANMSFRIGNQDDFPHPSQSSQTSIKAQGHSGASTLAFPVVKNPNAPETVLRLSQSGYSNSQDAPITPVAKNVLLRSQKHTPITPWSHQKTSPIGEISSNPKAHTDAIALTKLWAECSTHRATTLYYGYLPPAIDVVEETMIHAGLPTVIYQDAYYSDEKDVPDRAREYAGREFKMQSTTLPYLPPFDPTGTSSANVGEYPPIVVDRSKQNAISRLRSHRCNLRHWEFAVAPPSFQDVKKWLHREAKEEVLGVTEKQQQLELKPNPKPVPAQLSQIEGPTQKNPHGFKYSQKKKSTSVKHETQYMSIMSLEVHVNSRGSLVPDPAEDEIQCIFWSIQGEEDANDDRPRVGILCLSDENGIAKRIVKQVTVEVEHEEDELELINRLVDIVRHFDPDMLTGYEVHNSSWGYLIERARVKFEYDLYDEISRMKSQSHGRFGKEADRWGFTHTSTIRVTGRHMINIWRAMRGELNLLQYTMENVVYHLLHKRIPHYNHSGLTTFYTSSKPRDLTKLLDYFTSRVQYNLDILEANEIVPRTSEQARLLGVDFFSVISRGSQYKVESTMFRIAKPENFILVSPSRKQVGQQNALECLPLVMEPQSDFYNSPLLVLDFQSLYPSVMIAYNYCYSTCLGRIASWRGRNKMGFMDFKREPQLLELVKDYINIAPNGMMYVKPEMRKSLLAKMLGEILETRVMVKSGMKADKDDKTLQQLLNNRQLALKLLANVTYGYTSASFSGRMPCSEIADSIVQTGRETLEKAIALIHSVEKWGAEVVYGDTDSIFVYLKGRTRDQAFTIGEEIAEAVTKANPRPIKLKFEKVYHPCVLLAKKRYVGFKYESRNQKEPEFDAKGIETVRRDGTPAEQKIEEKALKILFRTSDLSQVKKYFQSQCAKIMTGRISIQDFLFAKEVKLGTYSDRGPPPPGALIATKRMLADPRSEPQYGERVPYVVITGAPGARLIDRCVSPETLLQNDHIELDAEYYISKNLIPPLERIFNLVGANVRQWYDEMPKVQRIRNIAVPIGKPDAGNGNELVPGGGASLKKTLESYMKSSTCLVCRYRLPPLPTALPGVDLGPYALLPLCTKCLKRPARALFVLKDRLWKRETRIQQIDTICRSCSNLAWGEEIKCDSRDCPVFYTRVKERSKLAGMKGGVERVIEVLEEERDEQVVVPHVHEPVMRDDLEW</sequence>
<evidence type="ECO:0000256" key="1">
    <source>
        <dbReference type="ARBA" id="ARBA00001966"/>
    </source>
</evidence>
<evidence type="ECO:0000256" key="19">
    <source>
        <dbReference type="ARBA" id="ARBA00066055"/>
    </source>
</evidence>
<evidence type="ECO:0000256" key="11">
    <source>
        <dbReference type="ARBA" id="ARBA00022833"/>
    </source>
</evidence>
<dbReference type="Pfam" id="PF14260">
    <property type="entry name" value="zf-C4pol"/>
    <property type="match status" value="1"/>
</dbReference>
<feature type="compositionally biased region" description="Polar residues" evidence="21">
    <location>
        <begin position="788"/>
        <end position="799"/>
    </location>
</feature>
<dbReference type="SUPFAM" id="SSF53098">
    <property type="entry name" value="Ribonuclease H-like"/>
    <property type="match status" value="1"/>
</dbReference>
<dbReference type="GO" id="GO:0003677">
    <property type="term" value="F:DNA binding"/>
    <property type="evidence" value="ECO:0007669"/>
    <property type="project" value="UniProtKB-KW"/>
</dbReference>
<comment type="subcellular location">
    <subcellularLocation>
        <location evidence="2 20">Nucleus</location>
    </subcellularLocation>
</comment>
<dbReference type="EMBL" id="JAADJZ010000002">
    <property type="protein sequence ID" value="KAF2876901.1"/>
    <property type="molecule type" value="Genomic_DNA"/>
</dbReference>
<evidence type="ECO:0000256" key="17">
    <source>
        <dbReference type="ARBA" id="ARBA00023242"/>
    </source>
</evidence>
<dbReference type="GO" id="GO:0000724">
    <property type="term" value="P:double-strand break repair via homologous recombination"/>
    <property type="evidence" value="ECO:0007669"/>
    <property type="project" value="TreeGrafter"/>
</dbReference>
<dbReference type="GO" id="GO:0006260">
    <property type="term" value="P:DNA replication"/>
    <property type="evidence" value="ECO:0007669"/>
    <property type="project" value="UniProtKB-KW"/>
</dbReference>
<feature type="domain" description="DNA-directed DNA polymerase family B exonuclease" evidence="23">
    <location>
        <begin position="810"/>
        <end position="996"/>
    </location>
</feature>
<accession>A0A7C8MHF1</accession>
<evidence type="ECO:0000256" key="9">
    <source>
        <dbReference type="ARBA" id="ARBA00022763"/>
    </source>
</evidence>
<feature type="domain" description="DNA polymerase delta/zeta catalytic subunit N-terminal" evidence="25">
    <location>
        <begin position="61"/>
        <end position="142"/>
    </location>
</feature>
<dbReference type="SMART" id="SM00486">
    <property type="entry name" value="POLBc"/>
    <property type="match status" value="1"/>
</dbReference>
<dbReference type="FunFam" id="1.10.132.60:FF:000007">
    <property type="entry name" value="DNA polymerase"/>
    <property type="match status" value="1"/>
</dbReference>
<evidence type="ECO:0000256" key="20">
    <source>
        <dbReference type="RuleBase" id="RU000442"/>
    </source>
</evidence>
<dbReference type="FunFam" id="1.10.287.690:FF:000002">
    <property type="entry name" value="DNA polymerase zeta"/>
    <property type="match status" value="1"/>
</dbReference>
<dbReference type="Gene3D" id="3.30.420.10">
    <property type="entry name" value="Ribonuclease H-like superfamily/Ribonuclease H"/>
    <property type="match status" value="1"/>
</dbReference>
<dbReference type="CDD" id="cd05534">
    <property type="entry name" value="POLBc_zeta"/>
    <property type="match status" value="1"/>
</dbReference>
<evidence type="ECO:0000256" key="16">
    <source>
        <dbReference type="ARBA" id="ARBA00023204"/>
    </source>
</evidence>
<evidence type="ECO:0000256" key="15">
    <source>
        <dbReference type="ARBA" id="ARBA00023125"/>
    </source>
</evidence>
<evidence type="ECO:0000256" key="14">
    <source>
        <dbReference type="ARBA" id="ARBA00023014"/>
    </source>
</evidence>
<comment type="subunit">
    <text evidence="19">Forms DNA polymerase zeta with REV7.</text>
</comment>
<comment type="caution">
    <text evidence="27">The sequence shown here is derived from an EMBL/GenBank/DDBJ whole genome shotgun (WGS) entry which is preliminary data.</text>
</comment>
<dbReference type="Pfam" id="PF24055">
    <property type="entry name" value="POL3_N"/>
    <property type="match status" value="1"/>
</dbReference>
<dbReference type="PRINTS" id="PR00106">
    <property type="entry name" value="DNAPOLB"/>
</dbReference>
<evidence type="ECO:0000256" key="18">
    <source>
        <dbReference type="ARBA" id="ARBA00049244"/>
    </source>
</evidence>
<evidence type="ECO:0000256" key="21">
    <source>
        <dbReference type="SAM" id="MobiDB-lite"/>
    </source>
</evidence>
<dbReference type="OrthoDB" id="2414538at2759"/>
<dbReference type="InterPro" id="IPR030559">
    <property type="entry name" value="PolZ_Rev3"/>
</dbReference>
<dbReference type="GO" id="GO:0008270">
    <property type="term" value="F:zinc ion binding"/>
    <property type="evidence" value="ECO:0007669"/>
    <property type="project" value="UniProtKB-KW"/>
</dbReference>
<dbReference type="Pfam" id="PF00136">
    <property type="entry name" value="DNA_pol_B"/>
    <property type="match status" value="1"/>
</dbReference>
<feature type="domain" description="DNA-directed DNA polymerase family B multifunctional" evidence="22">
    <location>
        <begin position="1063"/>
        <end position="1509"/>
    </location>
</feature>
<reference evidence="27 28" key="1">
    <citation type="submission" date="2020-01" db="EMBL/GenBank/DDBJ databases">
        <authorList>
            <consortium name="DOE Joint Genome Institute"/>
            <person name="Haridas S."/>
            <person name="Albert R."/>
            <person name="Binder M."/>
            <person name="Bloem J."/>
            <person name="Labutti K."/>
            <person name="Salamov A."/>
            <person name="Andreopoulos B."/>
            <person name="Baker S.E."/>
            <person name="Barry K."/>
            <person name="Bills G."/>
            <person name="Bluhm B.H."/>
            <person name="Cannon C."/>
            <person name="Castanera R."/>
            <person name="Culley D.E."/>
            <person name="Daum C."/>
            <person name="Ezra D."/>
            <person name="Gonzalez J.B."/>
            <person name="Henrissat B."/>
            <person name="Kuo A."/>
            <person name="Liang C."/>
            <person name="Lipzen A."/>
            <person name="Lutzoni F."/>
            <person name="Magnuson J."/>
            <person name="Mondo S."/>
            <person name="Nolan M."/>
            <person name="Ohm R."/>
            <person name="Pangilinan J."/>
            <person name="Park H.-J.H."/>
            <person name="Ramirez L."/>
            <person name="Alfaro M."/>
            <person name="Sun H."/>
            <person name="Tritt A."/>
            <person name="Yoshinaga Y."/>
            <person name="Zwiers L.-H.L."/>
            <person name="Turgeon B.G."/>
            <person name="Goodwin S.B."/>
            <person name="Spatafora J.W."/>
            <person name="Crous P.W."/>
            <person name="Grigoriev I.V."/>
        </authorList>
    </citation>
    <scope>NUCLEOTIDE SEQUENCE [LARGE SCALE GENOMIC DNA]</scope>
    <source>
        <strain evidence="27 28">CBS 611.86</strain>
    </source>
</reference>
<comment type="catalytic activity">
    <reaction evidence="18 20">
        <text>DNA(n) + a 2'-deoxyribonucleoside 5'-triphosphate = DNA(n+1) + diphosphate</text>
        <dbReference type="Rhea" id="RHEA:22508"/>
        <dbReference type="Rhea" id="RHEA-COMP:17339"/>
        <dbReference type="Rhea" id="RHEA-COMP:17340"/>
        <dbReference type="ChEBI" id="CHEBI:33019"/>
        <dbReference type="ChEBI" id="CHEBI:61560"/>
        <dbReference type="ChEBI" id="CHEBI:173112"/>
        <dbReference type="EC" id="2.7.7.7"/>
    </reaction>
</comment>
<keyword evidence="12 20" id="KW-0239">DNA-directed DNA polymerase</keyword>
<protein>
    <recommendedName>
        <fullName evidence="20">DNA polymerase</fullName>
        <ecNumber evidence="20">2.7.7.7</ecNumber>
    </recommendedName>
</protein>
<keyword evidence="5 20" id="KW-0808">Transferase</keyword>
<dbReference type="Pfam" id="PF03104">
    <property type="entry name" value="DNA_pol_B_exo1"/>
    <property type="match status" value="1"/>
</dbReference>
<dbReference type="InterPro" id="IPR056435">
    <property type="entry name" value="DPOD/Z_N"/>
</dbReference>
<feature type="compositionally biased region" description="Polar residues" evidence="21">
    <location>
        <begin position="533"/>
        <end position="547"/>
    </location>
</feature>
<name>A0A7C8MHF1_9PLEO</name>
<dbReference type="Gene3D" id="1.10.132.60">
    <property type="entry name" value="DNA polymerase family B, C-terminal domain"/>
    <property type="match status" value="1"/>
</dbReference>
<gene>
    <name evidence="27" type="ORF">BDV95DRAFT_480820</name>
</gene>
<keyword evidence="13 20" id="KW-0408">Iron</keyword>
<dbReference type="GO" id="GO:0000166">
    <property type="term" value="F:nucleotide binding"/>
    <property type="evidence" value="ECO:0007669"/>
    <property type="project" value="InterPro"/>
</dbReference>
<dbReference type="InterPro" id="IPR012337">
    <property type="entry name" value="RNaseH-like_sf"/>
</dbReference>
<evidence type="ECO:0000259" key="22">
    <source>
        <dbReference type="Pfam" id="PF00136"/>
    </source>
</evidence>
<dbReference type="Proteomes" id="UP000481861">
    <property type="component" value="Unassembled WGS sequence"/>
</dbReference>
<dbReference type="InterPro" id="IPR056447">
    <property type="entry name" value="REV3_N"/>
</dbReference>
<comment type="similarity">
    <text evidence="3 20">Belongs to the DNA polymerase type-B family.</text>
</comment>
<keyword evidence="7 20" id="KW-0235">DNA replication</keyword>
<dbReference type="InterPro" id="IPR006134">
    <property type="entry name" value="DNA-dir_DNA_pol_B_multi_dom"/>
</dbReference>
<evidence type="ECO:0000313" key="27">
    <source>
        <dbReference type="EMBL" id="KAF2876901.1"/>
    </source>
</evidence>